<dbReference type="RefSeq" id="WP_023174864.1">
    <property type="nucleotide sequence ID" value="NC_022600.1"/>
</dbReference>
<protein>
    <submittedName>
        <fullName evidence="2">Uncharacterized protein</fullName>
    </submittedName>
</protein>
<accession>U5QPG4</accession>
<sequence>MRTFFRALLIVIVLATAASAAAPLINTDPTPAQALHNPIDIKISLKLSGEAGKSLDWRHPRVVVNGYDATEMLRPLLEGANAVPIKGDQFVIMDSTVQDDQAEFHIYGFDAPLGPHQVLVEVPRSDGSPPLRYQAQYVVTALPPR</sequence>
<evidence type="ECO:0000313" key="3">
    <source>
        <dbReference type="Proteomes" id="UP000017396"/>
    </source>
</evidence>
<name>U5QPG4_GLOK1</name>
<evidence type="ECO:0000256" key="1">
    <source>
        <dbReference type="SAM" id="SignalP"/>
    </source>
</evidence>
<keyword evidence="3" id="KW-1185">Reference proteome</keyword>
<proteinExistence type="predicted"/>
<feature type="chain" id="PRO_5004663870" evidence="1">
    <location>
        <begin position="21"/>
        <end position="145"/>
    </location>
</feature>
<keyword evidence="1" id="KW-0732">Signal</keyword>
<dbReference type="AlphaFoldDB" id="U5QPG4"/>
<gene>
    <name evidence="2" type="ORF">GKIL_3329</name>
</gene>
<dbReference type="HOGENOM" id="CLU_1822605_0_0_3"/>
<dbReference type="EMBL" id="CP003587">
    <property type="protein sequence ID" value="AGY59575.1"/>
    <property type="molecule type" value="Genomic_DNA"/>
</dbReference>
<feature type="signal peptide" evidence="1">
    <location>
        <begin position="1"/>
        <end position="20"/>
    </location>
</feature>
<organism evidence="2 3">
    <name type="scientific">Gloeobacter kilaueensis (strain ATCC BAA-2537 / CCAP 1431/1 / ULC 316 / JS1)</name>
    <dbReference type="NCBI Taxonomy" id="1183438"/>
    <lineage>
        <taxon>Bacteria</taxon>
        <taxon>Bacillati</taxon>
        <taxon>Cyanobacteriota</taxon>
        <taxon>Cyanophyceae</taxon>
        <taxon>Gloeobacterales</taxon>
        <taxon>Gloeobacteraceae</taxon>
        <taxon>Gloeobacter</taxon>
    </lineage>
</organism>
<dbReference type="Proteomes" id="UP000017396">
    <property type="component" value="Chromosome"/>
</dbReference>
<evidence type="ECO:0000313" key="2">
    <source>
        <dbReference type="EMBL" id="AGY59575.1"/>
    </source>
</evidence>
<dbReference type="OrthoDB" id="9868079at2"/>
<dbReference type="KEGG" id="glj:GKIL_3329"/>
<reference evidence="2 3" key="1">
    <citation type="journal article" date="2013" name="PLoS ONE">
        <title>Cultivation and Complete Genome Sequencing of Gloeobacter kilaueensis sp. nov., from a Lava Cave in Kilauea Caldera, Hawai'i.</title>
        <authorList>
            <person name="Saw J.H."/>
            <person name="Schatz M."/>
            <person name="Brown M.V."/>
            <person name="Kunkel D.D."/>
            <person name="Foster J.S."/>
            <person name="Shick H."/>
            <person name="Christensen S."/>
            <person name="Hou S."/>
            <person name="Wan X."/>
            <person name="Donachie S.P."/>
        </authorList>
    </citation>
    <scope>NUCLEOTIDE SEQUENCE [LARGE SCALE GENOMIC DNA]</scope>
    <source>
        <strain evidence="3">JS</strain>
    </source>
</reference>